<accession>A0ABQ3KAD7</accession>
<feature type="compositionally biased region" description="Polar residues" evidence="1">
    <location>
        <begin position="34"/>
        <end position="50"/>
    </location>
</feature>
<evidence type="ECO:0000313" key="2">
    <source>
        <dbReference type="EMBL" id="GHG10210.1"/>
    </source>
</evidence>
<dbReference type="Proteomes" id="UP000632154">
    <property type="component" value="Unassembled WGS sequence"/>
</dbReference>
<sequence length="87" mass="9273">MQEKEKVGQDVQQDEQSGDQPQNALGREMEGEGMSSNYSGMGNLNPNDLTTGDHATGETATMTTPGSSKTDDGASEGHRIADEDNRQ</sequence>
<reference evidence="3" key="1">
    <citation type="journal article" date="2019" name="Int. J. Syst. Evol. Microbiol.">
        <title>The Global Catalogue of Microorganisms (GCM) 10K type strain sequencing project: providing services to taxonomists for standard genome sequencing and annotation.</title>
        <authorList>
            <consortium name="The Broad Institute Genomics Platform"/>
            <consortium name="The Broad Institute Genome Sequencing Center for Infectious Disease"/>
            <person name="Wu L."/>
            <person name="Ma J."/>
        </authorList>
    </citation>
    <scope>NUCLEOTIDE SEQUENCE [LARGE SCALE GENOMIC DNA]</scope>
    <source>
        <strain evidence="3">CGMCC 1.18439</strain>
    </source>
</reference>
<feature type="compositionally biased region" description="Polar residues" evidence="1">
    <location>
        <begin position="58"/>
        <end position="68"/>
    </location>
</feature>
<keyword evidence="3" id="KW-1185">Reference proteome</keyword>
<gene>
    <name evidence="2" type="ORF">GCM10017783_23340</name>
</gene>
<evidence type="ECO:0000313" key="3">
    <source>
        <dbReference type="Proteomes" id="UP000632154"/>
    </source>
</evidence>
<organism evidence="2 3">
    <name type="scientific">Deinococcus piscis</name>
    <dbReference type="NCBI Taxonomy" id="394230"/>
    <lineage>
        <taxon>Bacteria</taxon>
        <taxon>Thermotogati</taxon>
        <taxon>Deinococcota</taxon>
        <taxon>Deinococci</taxon>
        <taxon>Deinococcales</taxon>
        <taxon>Deinococcaceae</taxon>
        <taxon>Deinococcus</taxon>
    </lineage>
</organism>
<name>A0ABQ3KAD7_9DEIO</name>
<comment type="caution">
    <text evidence="2">The sequence shown here is derived from an EMBL/GenBank/DDBJ whole genome shotgun (WGS) entry which is preliminary data.</text>
</comment>
<feature type="region of interest" description="Disordered" evidence="1">
    <location>
        <begin position="1"/>
        <end position="87"/>
    </location>
</feature>
<evidence type="ECO:0000256" key="1">
    <source>
        <dbReference type="SAM" id="MobiDB-lite"/>
    </source>
</evidence>
<proteinExistence type="predicted"/>
<dbReference type="EMBL" id="BNAL01000040">
    <property type="protein sequence ID" value="GHG10210.1"/>
    <property type="molecule type" value="Genomic_DNA"/>
</dbReference>
<protein>
    <submittedName>
        <fullName evidence="2">Uncharacterized protein</fullName>
    </submittedName>
</protein>
<feature type="compositionally biased region" description="Basic and acidic residues" evidence="1">
    <location>
        <begin position="69"/>
        <end position="87"/>
    </location>
</feature>